<dbReference type="Proteomes" id="UP000770785">
    <property type="component" value="Unassembled WGS sequence"/>
</dbReference>
<sequence length="75" mass="8797">MKIPPTKIFQYLSEVVPILGLIADWLPSFEQRMANRKLRHKRRHADGKISQSRLELELEGIEAKKVAYYKTHPKP</sequence>
<dbReference type="EMBL" id="JAATJH010000001">
    <property type="protein sequence ID" value="NJC24807.1"/>
    <property type="molecule type" value="Genomic_DNA"/>
</dbReference>
<reference evidence="1 2" key="1">
    <citation type="submission" date="2020-03" db="EMBL/GenBank/DDBJ databases">
        <title>Genomic Encyclopedia of Type Strains, Phase IV (KMG-IV): sequencing the most valuable type-strain genomes for metagenomic binning, comparative biology and taxonomic classification.</title>
        <authorList>
            <person name="Goeker M."/>
        </authorList>
    </citation>
    <scope>NUCLEOTIDE SEQUENCE [LARGE SCALE GENOMIC DNA]</scope>
    <source>
        <strain evidence="1 2">DSM 105096</strain>
    </source>
</reference>
<comment type="caution">
    <text evidence="1">The sequence shown here is derived from an EMBL/GenBank/DDBJ whole genome shotgun (WGS) entry which is preliminary data.</text>
</comment>
<keyword evidence="2" id="KW-1185">Reference proteome</keyword>
<proteinExistence type="predicted"/>
<dbReference type="RefSeq" id="WP_168035615.1">
    <property type="nucleotide sequence ID" value="NZ_JAATJH010000001.1"/>
</dbReference>
<name>A0ABX0X6H3_9BACT</name>
<evidence type="ECO:0000313" key="2">
    <source>
        <dbReference type="Proteomes" id="UP000770785"/>
    </source>
</evidence>
<organism evidence="1 2">
    <name type="scientific">Neolewinella antarctica</name>
    <dbReference type="NCBI Taxonomy" id="442734"/>
    <lineage>
        <taxon>Bacteria</taxon>
        <taxon>Pseudomonadati</taxon>
        <taxon>Bacteroidota</taxon>
        <taxon>Saprospiria</taxon>
        <taxon>Saprospirales</taxon>
        <taxon>Lewinellaceae</taxon>
        <taxon>Neolewinella</taxon>
    </lineage>
</organism>
<accession>A0ABX0X6H3</accession>
<gene>
    <name evidence="1" type="ORF">GGR27_000288</name>
</gene>
<protein>
    <submittedName>
        <fullName evidence="1">Uncharacterized protein</fullName>
    </submittedName>
</protein>
<evidence type="ECO:0000313" key="1">
    <source>
        <dbReference type="EMBL" id="NJC24807.1"/>
    </source>
</evidence>